<dbReference type="Proteomes" id="UP001054837">
    <property type="component" value="Unassembled WGS sequence"/>
</dbReference>
<feature type="region of interest" description="Disordered" evidence="1">
    <location>
        <begin position="1"/>
        <end position="24"/>
    </location>
</feature>
<evidence type="ECO:0000313" key="2">
    <source>
        <dbReference type="EMBL" id="GIY29382.1"/>
    </source>
</evidence>
<proteinExistence type="predicted"/>
<accession>A0AAV4SAJ3</accession>
<gene>
    <name evidence="2" type="ORF">CDAR_533431</name>
</gene>
<evidence type="ECO:0000256" key="1">
    <source>
        <dbReference type="SAM" id="MobiDB-lite"/>
    </source>
</evidence>
<sequence>MRTNSQPLPSPDSNSARKAPKRTNNPALLPLILIKTQLCRFNEQTQVLKTNNPDMCRTTETITASRNENLIYFHKCHRTNFEFIPQPKVFLRASIFLDRRFVPTRNICKFFQSAGSKTVAWYNK</sequence>
<keyword evidence="3" id="KW-1185">Reference proteome</keyword>
<protein>
    <submittedName>
        <fullName evidence="2">Uncharacterized protein</fullName>
    </submittedName>
</protein>
<evidence type="ECO:0000313" key="3">
    <source>
        <dbReference type="Proteomes" id="UP001054837"/>
    </source>
</evidence>
<reference evidence="2 3" key="1">
    <citation type="submission" date="2021-06" db="EMBL/GenBank/DDBJ databases">
        <title>Caerostris darwini draft genome.</title>
        <authorList>
            <person name="Kono N."/>
            <person name="Arakawa K."/>
        </authorList>
    </citation>
    <scope>NUCLEOTIDE SEQUENCE [LARGE SCALE GENOMIC DNA]</scope>
</reference>
<name>A0AAV4SAJ3_9ARAC</name>
<dbReference type="AlphaFoldDB" id="A0AAV4SAJ3"/>
<comment type="caution">
    <text evidence="2">The sequence shown here is derived from an EMBL/GenBank/DDBJ whole genome shotgun (WGS) entry which is preliminary data.</text>
</comment>
<dbReference type="EMBL" id="BPLQ01007314">
    <property type="protein sequence ID" value="GIY29382.1"/>
    <property type="molecule type" value="Genomic_DNA"/>
</dbReference>
<organism evidence="2 3">
    <name type="scientific">Caerostris darwini</name>
    <dbReference type="NCBI Taxonomy" id="1538125"/>
    <lineage>
        <taxon>Eukaryota</taxon>
        <taxon>Metazoa</taxon>
        <taxon>Ecdysozoa</taxon>
        <taxon>Arthropoda</taxon>
        <taxon>Chelicerata</taxon>
        <taxon>Arachnida</taxon>
        <taxon>Araneae</taxon>
        <taxon>Araneomorphae</taxon>
        <taxon>Entelegynae</taxon>
        <taxon>Araneoidea</taxon>
        <taxon>Araneidae</taxon>
        <taxon>Caerostris</taxon>
    </lineage>
</organism>